<comment type="caution">
    <text evidence="5">The sequence shown here is derived from an EMBL/GenBank/DDBJ whole genome shotgun (WGS) entry which is preliminary data.</text>
</comment>
<dbReference type="InterPro" id="IPR035979">
    <property type="entry name" value="RBD_domain_sf"/>
</dbReference>
<dbReference type="InterPro" id="IPR000504">
    <property type="entry name" value="RRM_dom"/>
</dbReference>
<evidence type="ECO:0000256" key="3">
    <source>
        <dbReference type="SAM" id="MobiDB-lite"/>
    </source>
</evidence>
<protein>
    <submittedName>
        <fullName evidence="5">Nucleic acid-binding protein</fullName>
    </submittedName>
</protein>
<accession>A0AAW0QVI7</accession>
<organism evidence="5 6">
    <name type="scientific">Apiospora kogelbergensis</name>
    <dbReference type="NCBI Taxonomy" id="1337665"/>
    <lineage>
        <taxon>Eukaryota</taxon>
        <taxon>Fungi</taxon>
        <taxon>Dikarya</taxon>
        <taxon>Ascomycota</taxon>
        <taxon>Pezizomycotina</taxon>
        <taxon>Sordariomycetes</taxon>
        <taxon>Xylariomycetidae</taxon>
        <taxon>Amphisphaeriales</taxon>
        <taxon>Apiosporaceae</taxon>
        <taxon>Apiospora</taxon>
    </lineage>
</organism>
<dbReference type="Pfam" id="PF00076">
    <property type="entry name" value="RRM_1"/>
    <property type="match status" value="2"/>
</dbReference>
<feature type="domain" description="RRM" evidence="4">
    <location>
        <begin position="64"/>
        <end position="141"/>
    </location>
</feature>
<evidence type="ECO:0000256" key="1">
    <source>
        <dbReference type="ARBA" id="ARBA00022884"/>
    </source>
</evidence>
<evidence type="ECO:0000256" key="2">
    <source>
        <dbReference type="PROSITE-ProRule" id="PRU00176"/>
    </source>
</evidence>
<feature type="compositionally biased region" description="Polar residues" evidence="3">
    <location>
        <begin position="50"/>
        <end position="62"/>
    </location>
</feature>
<dbReference type="InterPro" id="IPR012677">
    <property type="entry name" value="Nucleotide-bd_a/b_plait_sf"/>
</dbReference>
<sequence length="255" mass="28392">MQLSSLAMQASRASVRPAVAPMTRYFSQSVRKADDEKEIVDSAMKLAQASEEQSTPSQSGEPSNGIYISNMAWDAGENHLREAFSKFGTIDDIKIIRDQTGRSRGFGFVTFDSAEAATAATEECNQSFWHGRRIRVEPRKSNETAARTSNRSMEKSDPTRALYIGNIPYETSDADLNKLFRDLDNVVDVRVAVDRNTGWPRGFAHADFADVESATKAHEAISKMELGGRTLRVDFSQPRDQSRGQNRGQDRGGRY</sequence>
<name>A0AAW0QVI7_9PEZI</name>
<keyword evidence="1 2" id="KW-0694">RNA-binding</keyword>
<feature type="domain" description="RRM" evidence="4">
    <location>
        <begin position="160"/>
        <end position="238"/>
    </location>
</feature>
<dbReference type="AlphaFoldDB" id="A0AAW0QVI7"/>
<evidence type="ECO:0000259" key="4">
    <source>
        <dbReference type="PROSITE" id="PS50102"/>
    </source>
</evidence>
<dbReference type="PANTHER" id="PTHR48027">
    <property type="entry name" value="HETEROGENEOUS NUCLEAR RIBONUCLEOPROTEIN 87F-RELATED"/>
    <property type="match status" value="1"/>
</dbReference>
<dbReference type="InterPro" id="IPR052462">
    <property type="entry name" value="SLIRP/GR-RBP-like"/>
</dbReference>
<dbReference type="EMBL" id="JAQQWP010000006">
    <property type="protein sequence ID" value="KAK8114404.1"/>
    <property type="molecule type" value="Genomic_DNA"/>
</dbReference>
<feature type="region of interest" description="Disordered" evidence="3">
    <location>
        <begin position="231"/>
        <end position="255"/>
    </location>
</feature>
<reference evidence="5 6" key="1">
    <citation type="submission" date="2023-01" db="EMBL/GenBank/DDBJ databases">
        <title>Analysis of 21 Apiospora genomes using comparative genomics revels a genus with tremendous synthesis potential of carbohydrate active enzymes and secondary metabolites.</title>
        <authorList>
            <person name="Sorensen T."/>
        </authorList>
    </citation>
    <scope>NUCLEOTIDE SEQUENCE [LARGE SCALE GENOMIC DNA]</scope>
    <source>
        <strain evidence="5 6">CBS 117206</strain>
    </source>
</reference>
<dbReference type="Proteomes" id="UP001392437">
    <property type="component" value="Unassembled WGS sequence"/>
</dbReference>
<gene>
    <name evidence="5" type="ORF">PG999_006473</name>
</gene>
<evidence type="ECO:0000313" key="5">
    <source>
        <dbReference type="EMBL" id="KAK8114404.1"/>
    </source>
</evidence>
<keyword evidence="6" id="KW-1185">Reference proteome</keyword>
<dbReference type="GO" id="GO:0003723">
    <property type="term" value="F:RNA binding"/>
    <property type="evidence" value="ECO:0007669"/>
    <property type="project" value="UniProtKB-UniRule"/>
</dbReference>
<proteinExistence type="predicted"/>
<dbReference type="SMART" id="SM00360">
    <property type="entry name" value="RRM"/>
    <property type="match status" value="2"/>
</dbReference>
<dbReference type="PROSITE" id="PS50102">
    <property type="entry name" value="RRM"/>
    <property type="match status" value="2"/>
</dbReference>
<dbReference type="Gene3D" id="3.30.70.330">
    <property type="match status" value="2"/>
</dbReference>
<feature type="region of interest" description="Disordered" evidence="3">
    <location>
        <begin position="46"/>
        <end position="66"/>
    </location>
</feature>
<dbReference type="SUPFAM" id="SSF54928">
    <property type="entry name" value="RNA-binding domain, RBD"/>
    <property type="match status" value="2"/>
</dbReference>
<evidence type="ECO:0000313" key="6">
    <source>
        <dbReference type="Proteomes" id="UP001392437"/>
    </source>
</evidence>